<dbReference type="RefSeq" id="WP_153499885.1">
    <property type="nucleotide sequence ID" value="NZ_JBMZXE010000006.1"/>
</dbReference>
<evidence type="ECO:0000256" key="1">
    <source>
        <dbReference type="SAM" id="Phobius"/>
    </source>
</evidence>
<dbReference type="Proteomes" id="UP000469421">
    <property type="component" value="Unassembled WGS sequence"/>
</dbReference>
<dbReference type="AlphaFoldDB" id="A0A6N7LU35"/>
<keyword evidence="1" id="KW-0812">Transmembrane</keyword>
<comment type="caution">
    <text evidence="2">The sequence shown here is derived from an EMBL/GenBank/DDBJ whole genome shotgun (WGS) entry which is preliminary data.</text>
</comment>
<evidence type="ECO:0000313" key="2">
    <source>
        <dbReference type="EMBL" id="MQX52886.1"/>
    </source>
</evidence>
<organism evidence="2 3">
    <name type="scientific">Alcanivorax sediminis</name>
    <dbReference type="NCBI Taxonomy" id="2663008"/>
    <lineage>
        <taxon>Bacteria</taxon>
        <taxon>Pseudomonadati</taxon>
        <taxon>Pseudomonadota</taxon>
        <taxon>Gammaproteobacteria</taxon>
        <taxon>Oceanospirillales</taxon>
        <taxon>Alcanivoracaceae</taxon>
        <taxon>Alcanivorax</taxon>
    </lineage>
</organism>
<name>A0A6N7LU35_9GAMM</name>
<dbReference type="EMBL" id="WIRE01000001">
    <property type="protein sequence ID" value="MQX52886.1"/>
    <property type="molecule type" value="Genomic_DNA"/>
</dbReference>
<feature type="transmembrane region" description="Helical" evidence="1">
    <location>
        <begin position="32"/>
        <end position="50"/>
    </location>
</feature>
<protein>
    <submittedName>
        <fullName evidence="2">Uncharacterized protein</fullName>
    </submittedName>
</protein>
<keyword evidence="3" id="KW-1185">Reference proteome</keyword>
<gene>
    <name evidence="2" type="ORF">GFN93_06465</name>
</gene>
<proteinExistence type="predicted"/>
<reference evidence="2 3" key="1">
    <citation type="submission" date="2019-10" db="EMBL/GenBank/DDBJ databases">
        <title>Alcanivorax sp.PA15-N-34 draft genome sequence.</title>
        <authorList>
            <person name="Liao X."/>
            <person name="Shao Z."/>
        </authorList>
    </citation>
    <scope>NUCLEOTIDE SEQUENCE [LARGE SCALE GENOMIC DNA]</scope>
    <source>
        <strain evidence="2 3">PA15-N-34</strain>
    </source>
</reference>
<evidence type="ECO:0000313" key="3">
    <source>
        <dbReference type="Proteomes" id="UP000469421"/>
    </source>
</evidence>
<sequence>MSLITRQRLFITLVAVLLLALSATLTLKGHAGAPLAVIGAALLPLAWLAGRKPEVNADTTKNGDNYAA</sequence>
<accession>A0A6N7LU35</accession>
<keyword evidence="1" id="KW-1133">Transmembrane helix</keyword>
<keyword evidence="1" id="KW-0472">Membrane</keyword>